<dbReference type="EMBL" id="JBBCAQ010000036">
    <property type="protein sequence ID" value="KAK7575678.1"/>
    <property type="molecule type" value="Genomic_DNA"/>
</dbReference>
<feature type="compositionally biased region" description="Low complexity" evidence="1">
    <location>
        <begin position="241"/>
        <end position="259"/>
    </location>
</feature>
<feature type="compositionally biased region" description="Polar residues" evidence="1">
    <location>
        <begin position="42"/>
        <end position="58"/>
    </location>
</feature>
<dbReference type="Proteomes" id="UP001367676">
    <property type="component" value="Unassembled WGS sequence"/>
</dbReference>
<comment type="caution">
    <text evidence="2">The sequence shown here is derived from an EMBL/GenBank/DDBJ whole genome shotgun (WGS) entry which is preliminary data.</text>
</comment>
<name>A0AAN9TAA1_9HEMI</name>
<protein>
    <submittedName>
        <fullName evidence="2">Uncharacterized protein</fullName>
    </submittedName>
</protein>
<feature type="compositionally biased region" description="Polar residues" evidence="1">
    <location>
        <begin position="216"/>
        <end position="238"/>
    </location>
</feature>
<reference evidence="2 3" key="1">
    <citation type="submission" date="2024-03" db="EMBL/GenBank/DDBJ databases">
        <title>Adaptation during the transition from Ophiocordyceps entomopathogen to insect associate is accompanied by gene loss and intensified selection.</title>
        <authorList>
            <person name="Ward C.M."/>
            <person name="Onetto C.A."/>
            <person name="Borneman A.R."/>
        </authorList>
    </citation>
    <scope>NUCLEOTIDE SEQUENCE [LARGE SCALE GENOMIC DNA]</scope>
    <source>
        <strain evidence="2">AWRI1</strain>
        <tissue evidence="2">Single Adult Female</tissue>
    </source>
</reference>
<feature type="region of interest" description="Disordered" evidence="1">
    <location>
        <begin position="200"/>
        <end position="273"/>
    </location>
</feature>
<sequence length="306" mass="33429">MADKGNTLPRSKKPEKLTPTPSTRKSVKSMLPSLPHRHKKNNLSVANSKLTDSTGNTESLKDTSDAHSIASSGTATSIGSPSASPLVSKNERISIVPKSPKPTASKSKEIRKSIMKGGKMLIPKFKHKNESAPVMVETGLDLQRTNRTDDELLIQEQEVGTEADGSLKVIKDVEEVFPNDDWSVKGTCERVQTIYQQGTRESVYQQEQDEEASETVVDSPNETVVDSPNETVVTTSVEPDTLSVTSNSSTPSSPKTPSTEDGPPQFNKKSPNTLKKEIMNITNRQVSEGNQYIAAKLERKISLQVR</sequence>
<accession>A0AAN9TAA1</accession>
<evidence type="ECO:0000313" key="3">
    <source>
        <dbReference type="Proteomes" id="UP001367676"/>
    </source>
</evidence>
<organism evidence="2 3">
    <name type="scientific">Parthenolecanium corni</name>
    <dbReference type="NCBI Taxonomy" id="536013"/>
    <lineage>
        <taxon>Eukaryota</taxon>
        <taxon>Metazoa</taxon>
        <taxon>Ecdysozoa</taxon>
        <taxon>Arthropoda</taxon>
        <taxon>Hexapoda</taxon>
        <taxon>Insecta</taxon>
        <taxon>Pterygota</taxon>
        <taxon>Neoptera</taxon>
        <taxon>Paraneoptera</taxon>
        <taxon>Hemiptera</taxon>
        <taxon>Sternorrhyncha</taxon>
        <taxon>Coccoidea</taxon>
        <taxon>Coccidae</taxon>
        <taxon>Parthenolecanium</taxon>
    </lineage>
</organism>
<keyword evidence="3" id="KW-1185">Reference proteome</keyword>
<feature type="compositionally biased region" description="Polar residues" evidence="1">
    <location>
        <begin position="69"/>
        <end position="87"/>
    </location>
</feature>
<gene>
    <name evidence="2" type="ORF">V9T40_011964</name>
</gene>
<feature type="region of interest" description="Disordered" evidence="1">
    <location>
        <begin position="1"/>
        <end position="109"/>
    </location>
</feature>
<proteinExistence type="predicted"/>
<dbReference type="AlphaFoldDB" id="A0AAN9TAA1"/>
<evidence type="ECO:0000256" key="1">
    <source>
        <dbReference type="SAM" id="MobiDB-lite"/>
    </source>
</evidence>
<evidence type="ECO:0000313" key="2">
    <source>
        <dbReference type="EMBL" id="KAK7575678.1"/>
    </source>
</evidence>